<dbReference type="OrthoDB" id="5522043at2"/>
<dbReference type="AlphaFoldDB" id="A0A558RB50"/>
<dbReference type="RefSeq" id="WP_145148240.1">
    <property type="nucleotide sequence ID" value="NZ_VNIM01000008.1"/>
</dbReference>
<feature type="domain" description="MaoC-like" evidence="1">
    <location>
        <begin position="178"/>
        <end position="279"/>
    </location>
</feature>
<dbReference type="PANTHER" id="PTHR13078:SF56">
    <property type="entry name" value="PEROXISOMAL MULTIFUNCTIONAL ENZYME TYPE 2"/>
    <property type="match status" value="1"/>
</dbReference>
<evidence type="ECO:0000313" key="3">
    <source>
        <dbReference type="EMBL" id="TVV76635.1"/>
    </source>
</evidence>
<dbReference type="SUPFAM" id="SSF54637">
    <property type="entry name" value="Thioesterase/thiol ester dehydrase-isomerase"/>
    <property type="match status" value="2"/>
</dbReference>
<accession>A0A558RB50</accession>
<dbReference type="PANTHER" id="PTHR13078">
    <property type="entry name" value="PEROXISOMAL MULTIFUNCTIONAL ENZYME TYPE 2-RELATED"/>
    <property type="match status" value="1"/>
</dbReference>
<sequence>MDDRRPAGARVTLDMIGSTSGDQPVAWDERATMLYALGVGAGLDAPAEDLALTTENSEGVALQALPSFLTIVTVGHKPPALEALDPGRFLHAEQRIELLRPLPPRGRGIVRTTVDSVLDKGEGAIVTSVSTLHGEGPGAPLIGRGTMSIFVRGGGGFGGPRGPGRPAAAPVRPADATIVHHSRPEQALLYRLSGDRHPLHSDPAFARARGFDRPILHGLCTYGFACRALVAGAAGGDPARLTQMAGRFRKPVYPGDTLTTHIWLDGGGAVRFETRDGAGDAGIEHGTAAIAS</sequence>
<reference evidence="3 4" key="1">
    <citation type="submission" date="2019-07" db="EMBL/GenBank/DDBJ databases">
        <title>Sphingomonas solaris sp. nov., isolated from a solar panel from Boston, Massachusetts.</title>
        <authorList>
            <person name="Tanner K."/>
            <person name="Pascual J."/>
            <person name="Mancuso C."/>
            <person name="Pereto J."/>
            <person name="Khalil A."/>
            <person name="Vilanova C."/>
        </authorList>
    </citation>
    <scope>NUCLEOTIDE SEQUENCE [LARGE SCALE GENOMIC DNA]</scope>
    <source>
        <strain evidence="3 4">R4DWN</strain>
    </source>
</reference>
<dbReference type="GO" id="GO:0006635">
    <property type="term" value="P:fatty acid beta-oxidation"/>
    <property type="evidence" value="ECO:0007669"/>
    <property type="project" value="TreeGrafter"/>
</dbReference>
<evidence type="ECO:0000259" key="2">
    <source>
        <dbReference type="Pfam" id="PF22622"/>
    </source>
</evidence>
<comment type="caution">
    <text evidence="3">The sequence shown here is derived from an EMBL/GenBank/DDBJ whole genome shotgun (WGS) entry which is preliminary data.</text>
</comment>
<dbReference type="InterPro" id="IPR002539">
    <property type="entry name" value="MaoC-like_dom"/>
</dbReference>
<dbReference type="EMBL" id="VNIM01000008">
    <property type="protein sequence ID" value="TVV76635.1"/>
    <property type="molecule type" value="Genomic_DNA"/>
</dbReference>
<proteinExistence type="predicted"/>
<dbReference type="Proteomes" id="UP000318681">
    <property type="component" value="Unassembled WGS sequence"/>
</dbReference>
<dbReference type="GO" id="GO:0003857">
    <property type="term" value="F:(3S)-3-hydroxyacyl-CoA dehydrogenase (NAD+) activity"/>
    <property type="evidence" value="ECO:0007669"/>
    <property type="project" value="TreeGrafter"/>
</dbReference>
<dbReference type="CDD" id="cd03448">
    <property type="entry name" value="HDE_HSD"/>
    <property type="match status" value="1"/>
</dbReference>
<organism evidence="3 4">
    <name type="scientific">Alterirhizorhabdus solaris</name>
    <dbReference type="NCBI Taxonomy" id="2529389"/>
    <lineage>
        <taxon>Bacteria</taxon>
        <taxon>Pseudomonadati</taxon>
        <taxon>Pseudomonadota</taxon>
        <taxon>Alphaproteobacteria</taxon>
        <taxon>Sphingomonadales</taxon>
        <taxon>Rhizorhabdaceae</taxon>
        <taxon>Alterirhizorhabdus</taxon>
    </lineage>
</organism>
<dbReference type="GO" id="GO:0004300">
    <property type="term" value="F:enoyl-CoA hydratase activity"/>
    <property type="evidence" value="ECO:0007669"/>
    <property type="project" value="TreeGrafter"/>
</dbReference>
<protein>
    <submittedName>
        <fullName evidence="3">Uncharacterized protein</fullName>
    </submittedName>
</protein>
<evidence type="ECO:0000313" key="4">
    <source>
        <dbReference type="Proteomes" id="UP000318681"/>
    </source>
</evidence>
<dbReference type="InterPro" id="IPR029069">
    <property type="entry name" value="HotDog_dom_sf"/>
</dbReference>
<dbReference type="Gene3D" id="3.10.129.10">
    <property type="entry name" value="Hotdog Thioesterase"/>
    <property type="match status" value="1"/>
</dbReference>
<evidence type="ECO:0000259" key="1">
    <source>
        <dbReference type="Pfam" id="PF01575"/>
    </source>
</evidence>
<name>A0A558RB50_9SPHN</name>
<dbReference type="Pfam" id="PF22622">
    <property type="entry name" value="MFE-2_hydrat-2_N"/>
    <property type="match status" value="1"/>
</dbReference>
<dbReference type="GO" id="GO:0044594">
    <property type="term" value="F:17-beta-hydroxysteroid dehydrogenase (NAD+) activity"/>
    <property type="evidence" value="ECO:0007669"/>
    <property type="project" value="TreeGrafter"/>
</dbReference>
<dbReference type="InterPro" id="IPR054357">
    <property type="entry name" value="MFE-2_N"/>
</dbReference>
<gene>
    <name evidence="3" type="ORF">FOY91_03655</name>
</gene>
<dbReference type="Pfam" id="PF01575">
    <property type="entry name" value="MaoC_dehydratas"/>
    <property type="match status" value="1"/>
</dbReference>
<feature type="domain" description="Peroxisomal multifunctional enzyme type 2-like N-terminal" evidence="2">
    <location>
        <begin position="27"/>
        <end position="153"/>
    </location>
</feature>
<keyword evidence="4" id="KW-1185">Reference proteome</keyword>